<dbReference type="UniPathway" id="UPA00262">
    <property type="reaction ID" value="UER00211"/>
</dbReference>
<reference evidence="10 11" key="1">
    <citation type="submission" date="2016-10" db="EMBL/GenBank/DDBJ databases">
        <authorList>
            <person name="de Groot N.N."/>
        </authorList>
    </citation>
    <scope>NUCLEOTIDE SEQUENCE [LARGE SCALE GENOMIC DNA]</scope>
    <source>
        <strain evidence="10 11">CGMCC 1.6117</strain>
    </source>
</reference>
<comment type="similarity">
    <text evidence="1 8">Belongs to the precorrin methyltransferase family.</text>
</comment>
<dbReference type="NCBIfam" id="NF004790">
    <property type="entry name" value="PRK06136.1"/>
    <property type="match status" value="1"/>
</dbReference>
<dbReference type="InterPro" id="IPR014776">
    <property type="entry name" value="4pyrrole_Mease_sub2"/>
</dbReference>
<evidence type="ECO:0000256" key="3">
    <source>
        <dbReference type="ARBA" id="ARBA00022603"/>
    </source>
</evidence>
<dbReference type="FunFam" id="3.40.1010.10:FF:000001">
    <property type="entry name" value="Siroheme synthase"/>
    <property type="match status" value="1"/>
</dbReference>
<dbReference type="InterPro" id="IPR000878">
    <property type="entry name" value="4pyrrol_Mease"/>
</dbReference>
<dbReference type="Pfam" id="PF00590">
    <property type="entry name" value="TP_methylase"/>
    <property type="match status" value="1"/>
</dbReference>
<evidence type="ECO:0000256" key="8">
    <source>
        <dbReference type="RuleBase" id="RU003960"/>
    </source>
</evidence>
<evidence type="ECO:0000256" key="1">
    <source>
        <dbReference type="ARBA" id="ARBA00005879"/>
    </source>
</evidence>
<evidence type="ECO:0000313" key="10">
    <source>
        <dbReference type="EMBL" id="SFA47612.1"/>
    </source>
</evidence>
<dbReference type="GO" id="GO:0004851">
    <property type="term" value="F:uroporphyrin-III C-methyltransferase activity"/>
    <property type="evidence" value="ECO:0007669"/>
    <property type="project" value="UniProtKB-EC"/>
</dbReference>
<keyword evidence="3 8" id="KW-0489">Methyltransferase</keyword>
<dbReference type="SUPFAM" id="SSF53790">
    <property type="entry name" value="Tetrapyrrole methylase"/>
    <property type="match status" value="1"/>
</dbReference>
<dbReference type="Proteomes" id="UP000182312">
    <property type="component" value="Unassembled WGS sequence"/>
</dbReference>
<keyword evidence="6" id="KW-0627">Porphyrin biosynthesis</keyword>
<organism evidence="10 11">
    <name type="scientific">Paracoccus halophilus</name>
    <dbReference type="NCBI Taxonomy" id="376733"/>
    <lineage>
        <taxon>Bacteria</taxon>
        <taxon>Pseudomonadati</taxon>
        <taxon>Pseudomonadota</taxon>
        <taxon>Alphaproteobacteria</taxon>
        <taxon>Rhodobacterales</taxon>
        <taxon>Paracoccaceae</taxon>
        <taxon>Paracoccus</taxon>
    </lineage>
</organism>
<dbReference type="InterPro" id="IPR006366">
    <property type="entry name" value="CobA/CysG_C"/>
</dbReference>
<dbReference type="EC" id="2.1.1.107" evidence="2"/>
<dbReference type="CDD" id="cd11642">
    <property type="entry name" value="SUMT"/>
    <property type="match status" value="1"/>
</dbReference>
<dbReference type="NCBIfam" id="TIGR01469">
    <property type="entry name" value="cobA_cysG_Cterm"/>
    <property type="match status" value="1"/>
</dbReference>
<name>A0A1I0T773_9RHOB</name>
<dbReference type="GO" id="GO:0019354">
    <property type="term" value="P:siroheme biosynthetic process"/>
    <property type="evidence" value="ECO:0007669"/>
    <property type="project" value="UniProtKB-UniPathway"/>
</dbReference>
<accession>A0A1I0T773</accession>
<dbReference type="PANTHER" id="PTHR45790">
    <property type="entry name" value="SIROHEME SYNTHASE-RELATED"/>
    <property type="match status" value="1"/>
</dbReference>
<evidence type="ECO:0000256" key="4">
    <source>
        <dbReference type="ARBA" id="ARBA00022679"/>
    </source>
</evidence>
<protein>
    <recommendedName>
        <fullName evidence="2">uroporphyrinogen-III C-methyltransferase</fullName>
        <ecNumber evidence="2">2.1.1.107</ecNumber>
    </recommendedName>
</protein>
<gene>
    <name evidence="10" type="ORF">SAMN04487972_105108</name>
</gene>
<dbReference type="EMBL" id="FOJO01000005">
    <property type="protein sequence ID" value="SFA47612.1"/>
    <property type="molecule type" value="Genomic_DNA"/>
</dbReference>
<dbReference type="PROSITE" id="PS00840">
    <property type="entry name" value="SUMT_2"/>
    <property type="match status" value="1"/>
</dbReference>
<dbReference type="InterPro" id="IPR035996">
    <property type="entry name" value="4pyrrol_Methylase_sf"/>
</dbReference>
<evidence type="ECO:0000256" key="7">
    <source>
        <dbReference type="ARBA" id="ARBA00025705"/>
    </source>
</evidence>
<keyword evidence="4 8" id="KW-0808">Transferase</keyword>
<proteinExistence type="inferred from homology"/>
<dbReference type="GO" id="GO:0032259">
    <property type="term" value="P:methylation"/>
    <property type="evidence" value="ECO:0007669"/>
    <property type="project" value="UniProtKB-KW"/>
</dbReference>
<dbReference type="PROSITE" id="PS00839">
    <property type="entry name" value="SUMT_1"/>
    <property type="match status" value="1"/>
</dbReference>
<dbReference type="AlphaFoldDB" id="A0A1I0T773"/>
<feature type="domain" description="Tetrapyrrole methylase" evidence="9">
    <location>
        <begin position="36"/>
        <end position="249"/>
    </location>
</feature>
<dbReference type="Gene3D" id="3.30.950.10">
    <property type="entry name" value="Methyltransferase, Cobalt-precorrin-4 Transmethylase, Domain 2"/>
    <property type="match status" value="1"/>
</dbReference>
<evidence type="ECO:0000256" key="6">
    <source>
        <dbReference type="ARBA" id="ARBA00023244"/>
    </source>
</evidence>
<dbReference type="InterPro" id="IPR050161">
    <property type="entry name" value="Siro_Cobalamin_biosynth"/>
</dbReference>
<evidence type="ECO:0000259" key="9">
    <source>
        <dbReference type="Pfam" id="PF00590"/>
    </source>
</evidence>
<sequence length="273" mass="28505">MANARQGGKRIGIAGRGLAKARILPHRGMMQNLKGMVSFVSSGPGDPELLTMRAIRRLQAADVVLYDDLASGPVLEQAGPQAECIAVGKRAGRPSARQEHVNALLVSHARAGRHVVRLKSGDSGLFGRLEEELTALRAAGIAFEIVPGVPSAMAAAAVAGLPLTRRLTARRLQFVTGADVTGGLPADQNWAALADPHATTVVFMGQRTFPAMAESLAKYGLPADTPALLAEAVGHPHQRLIRSTVAELAAQLAAEGPSPHPALILYGPLASED</sequence>
<dbReference type="PANTHER" id="PTHR45790:SF3">
    <property type="entry name" value="S-ADENOSYL-L-METHIONINE-DEPENDENT UROPORPHYRINOGEN III METHYLTRANSFERASE, CHLOROPLASTIC"/>
    <property type="match status" value="1"/>
</dbReference>
<evidence type="ECO:0000256" key="5">
    <source>
        <dbReference type="ARBA" id="ARBA00022691"/>
    </source>
</evidence>
<evidence type="ECO:0000256" key="2">
    <source>
        <dbReference type="ARBA" id="ARBA00012162"/>
    </source>
</evidence>
<dbReference type="InterPro" id="IPR003043">
    <property type="entry name" value="Uropor_MeTrfase_CS"/>
</dbReference>
<evidence type="ECO:0000313" key="11">
    <source>
        <dbReference type="Proteomes" id="UP000182312"/>
    </source>
</evidence>
<comment type="pathway">
    <text evidence="7">Porphyrin-containing compound metabolism; siroheme biosynthesis; precorrin-2 from uroporphyrinogen III: step 1/1.</text>
</comment>
<dbReference type="InterPro" id="IPR014777">
    <property type="entry name" value="4pyrrole_Mease_sub1"/>
</dbReference>
<keyword evidence="5" id="KW-0949">S-adenosyl-L-methionine</keyword>
<dbReference type="Gene3D" id="3.40.1010.10">
    <property type="entry name" value="Cobalt-precorrin-4 Transmethylase, Domain 1"/>
    <property type="match status" value="1"/>
</dbReference>